<reference evidence="1 2" key="1">
    <citation type="submission" date="2015-08" db="EMBL/GenBank/DDBJ databases">
        <title>Next Generation Sequencing and Analysis of the Genome of Puccinia sorghi L Schw, the Causal Agent of Maize Common Rust.</title>
        <authorList>
            <person name="Rochi L."/>
            <person name="Burguener G."/>
            <person name="Darino M."/>
            <person name="Turjanski A."/>
            <person name="Kreff E."/>
            <person name="Dieguez M.J."/>
            <person name="Sacco F."/>
        </authorList>
    </citation>
    <scope>NUCLEOTIDE SEQUENCE [LARGE SCALE GENOMIC DNA]</scope>
    <source>
        <strain evidence="1 2">RO10H11247</strain>
    </source>
</reference>
<proteinExistence type="predicted"/>
<gene>
    <name evidence="1" type="ORF">VP01_3973g3</name>
</gene>
<dbReference type="EMBL" id="LAVV01009027">
    <property type="protein sequence ID" value="KNZ51389.1"/>
    <property type="molecule type" value="Genomic_DNA"/>
</dbReference>
<comment type="caution">
    <text evidence="1">The sequence shown here is derived from an EMBL/GenBank/DDBJ whole genome shotgun (WGS) entry which is preliminary data.</text>
</comment>
<accession>A0A0L6USB7</accession>
<dbReference type="AlphaFoldDB" id="A0A0L6USB7"/>
<evidence type="ECO:0000313" key="2">
    <source>
        <dbReference type="Proteomes" id="UP000037035"/>
    </source>
</evidence>
<keyword evidence="2" id="KW-1185">Reference proteome</keyword>
<organism evidence="1 2">
    <name type="scientific">Puccinia sorghi</name>
    <dbReference type="NCBI Taxonomy" id="27349"/>
    <lineage>
        <taxon>Eukaryota</taxon>
        <taxon>Fungi</taxon>
        <taxon>Dikarya</taxon>
        <taxon>Basidiomycota</taxon>
        <taxon>Pucciniomycotina</taxon>
        <taxon>Pucciniomycetes</taxon>
        <taxon>Pucciniales</taxon>
        <taxon>Pucciniaceae</taxon>
        <taxon>Puccinia</taxon>
    </lineage>
</organism>
<protein>
    <submittedName>
        <fullName evidence="1">Uncharacterized protein</fullName>
    </submittedName>
</protein>
<evidence type="ECO:0000313" key="1">
    <source>
        <dbReference type="EMBL" id="KNZ51389.1"/>
    </source>
</evidence>
<dbReference type="VEuPathDB" id="FungiDB:VP01_3973g3"/>
<dbReference type="Proteomes" id="UP000037035">
    <property type="component" value="Unassembled WGS sequence"/>
</dbReference>
<name>A0A0L6USB7_9BASI</name>
<sequence length="72" mass="8352">MGLSCQLFKKSQALEKIKNKFYEKHPTKSHLVIRDMNKIIPDSACYSQNDLSHFCLHHVSISLRIKIVVINL</sequence>